<keyword evidence="8" id="KW-1185">Reference proteome</keyword>
<comment type="similarity">
    <text evidence="1 3">Belongs to the TPP enzyme family.</text>
</comment>
<dbReference type="InterPro" id="IPR012001">
    <property type="entry name" value="Thiamin_PyroP_enz_TPP-bd_dom"/>
</dbReference>
<dbReference type="Pfam" id="PF00205">
    <property type="entry name" value="TPP_enzyme_M"/>
    <property type="match status" value="1"/>
</dbReference>
<evidence type="ECO:0000256" key="2">
    <source>
        <dbReference type="ARBA" id="ARBA00023052"/>
    </source>
</evidence>
<dbReference type="InterPro" id="IPR029061">
    <property type="entry name" value="THDP-binding"/>
</dbReference>
<dbReference type="InterPro" id="IPR012000">
    <property type="entry name" value="Thiamin_PyroP_enz_cen_dom"/>
</dbReference>
<organism evidence="7 8">
    <name type="scientific">Bradyrhizobium barranii</name>
    <dbReference type="NCBI Taxonomy" id="2992140"/>
    <lineage>
        <taxon>Bacteria</taxon>
        <taxon>Pseudomonadati</taxon>
        <taxon>Pseudomonadota</taxon>
        <taxon>Alphaproteobacteria</taxon>
        <taxon>Hyphomicrobiales</taxon>
        <taxon>Nitrobacteraceae</taxon>
        <taxon>Bradyrhizobium</taxon>
    </lineage>
</organism>
<dbReference type="InterPro" id="IPR011766">
    <property type="entry name" value="TPP_enzyme_TPP-bd"/>
</dbReference>
<evidence type="ECO:0000259" key="6">
    <source>
        <dbReference type="Pfam" id="PF02776"/>
    </source>
</evidence>
<feature type="domain" description="Thiamine pyrophosphate enzyme central" evidence="4">
    <location>
        <begin position="189"/>
        <end position="326"/>
    </location>
</feature>
<dbReference type="Gene3D" id="3.40.50.970">
    <property type="match status" value="2"/>
</dbReference>
<dbReference type="Pfam" id="PF02775">
    <property type="entry name" value="TPP_enzyme_C"/>
    <property type="match status" value="1"/>
</dbReference>
<dbReference type="InterPro" id="IPR000399">
    <property type="entry name" value="TPP-bd_CS"/>
</dbReference>
<dbReference type="SUPFAM" id="SSF52518">
    <property type="entry name" value="Thiamin diphosphate-binding fold (THDP-binding)"/>
    <property type="match status" value="2"/>
</dbReference>
<dbReference type="InterPro" id="IPR045229">
    <property type="entry name" value="TPP_enz"/>
</dbReference>
<dbReference type="CDD" id="cd00568">
    <property type="entry name" value="TPP_enzymes"/>
    <property type="match status" value="1"/>
</dbReference>
<sequence length="547" mass="57582">MTYRVAELVADSLVAHGIDRAFGVPGESFLALLDALRDRSDFDLVTCRHEGSASLAAVADAKLTGRAGVVMASRGPGAFNAALGLHVAAQEAIPLVMLVGQVDRPNLARDAVQEIDCSCSFDGVLKWSVRLNSRDLVPEMMARAFAAAQAGTPGPVAVELPEDLLEEAAEGLAVRTNGLARPEPGSAAIEKAAAALTAAERPVLLVGGECRTASFREDLVAFSEKWNVPVITMNKMQDQFPNAHPLWGGQFGFFPSQPHAKLLERADLVVAVGTRLGDLSSLGFAFPRQAEPRQPLVHVYPDPDAIGKRVQTDVAVVSGSHQFVSAMLAISAAARDRAEWLRAAAAVRTATHGWPRSGVPSADVFGHAVAAIATHFEPDGIVTTDSGNFAGWVHRIFSLEPTARLLGSACGAMGSGVPSGLAASLRFPRRQVVAFCGDGGFLMTGNELATAVARGANLKIVVSNNRSYGTIRSHQEQAFPDRPFGTDLSNPDFAALARAFGAKGFVVVDAESVPSTIAEAMAAKGPVVIEVRSDVRQTLDKSLTASR</sequence>
<dbReference type="Proteomes" id="UP001430990">
    <property type="component" value="Plasmid pCC829_2"/>
</dbReference>
<dbReference type="PANTHER" id="PTHR18968:SF120">
    <property type="entry name" value="ACETOLACTATE SYNTHASE LARGE SUBUNIT"/>
    <property type="match status" value="1"/>
</dbReference>
<feature type="domain" description="Thiamine pyrophosphate enzyme TPP-binding" evidence="5">
    <location>
        <begin position="385"/>
        <end position="531"/>
    </location>
</feature>
<dbReference type="Pfam" id="PF02776">
    <property type="entry name" value="TPP_enzyme_N"/>
    <property type="match status" value="1"/>
</dbReference>
<accession>A0ABY3R1E0</accession>
<dbReference type="PANTHER" id="PTHR18968">
    <property type="entry name" value="THIAMINE PYROPHOSPHATE ENZYMES"/>
    <property type="match status" value="1"/>
</dbReference>
<evidence type="ECO:0000256" key="3">
    <source>
        <dbReference type="RuleBase" id="RU362132"/>
    </source>
</evidence>
<proteinExistence type="inferred from homology"/>
<evidence type="ECO:0000259" key="4">
    <source>
        <dbReference type="Pfam" id="PF00205"/>
    </source>
</evidence>
<reference evidence="7" key="1">
    <citation type="submission" date="2021-11" db="EMBL/GenBank/DDBJ databases">
        <title>Australian commercial rhizobial inoculants.</title>
        <authorList>
            <person name="Kohlmeier M.G."/>
            <person name="O'Hara G.W."/>
            <person name="Colombi E."/>
            <person name="Ramsay J.P."/>
            <person name="Terpolilli J."/>
        </authorList>
    </citation>
    <scope>NUCLEOTIDE SEQUENCE</scope>
    <source>
        <strain evidence="7">CC829</strain>
        <plasmid evidence="7">pCC829_2</plasmid>
    </source>
</reference>
<evidence type="ECO:0000259" key="5">
    <source>
        <dbReference type="Pfam" id="PF02775"/>
    </source>
</evidence>
<dbReference type="CDD" id="cd07035">
    <property type="entry name" value="TPP_PYR_POX_like"/>
    <property type="match status" value="1"/>
</dbReference>
<dbReference type="Gene3D" id="3.40.50.1220">
    <property type="entry name" value="TPP-binding domain"/>
    <property type="match status" value="1"/>
</dbReference>
<dbReference type="InterPro" id="IPR029035">
    <property type="entry name" value="DHS-like_NAD/FAD-binding_dom"/>
</dbReference>
<dbReference type="RefSeq" id="WP_231145876.1">
    <property type="nucleotide sequence ID" value="NZ_CP088102.1"/>
</dbReference>
<dbReference type="NCBIfam" id="NF006052">
    <property type="entry name" value="PRK08199.1"/>
    <property type="match status" value="1"/>
</dbReference>
<geneLocation type="plasmid" evidence="7 8">
    <name>pCC829_2</name>
</geneLocation>
<name>A0ABY3R1E0_9BRAD</name>
<evidence type="ECO:0000256" key="1">
    <source>
        <dbReference type="ARBA" id="ARBA00007812"/>
    </source>
</evidence>
<gene>
    <name evidence="7" type="ORF">BjapCC829_48195</name>
</gene>
<dbReference type="SUPFAM" id="SSF52467">
    <property type="entry name" value="DHS-like NAD/FAD-binding domain"/>
    <property type="match status" value="1"/>
</dbReference>
<protein>
    <submittedName>
        <fullName evidence="7">Thiamine pyrophosphate-dependent enzyme</fullName>
    </submittedName>
</protein>
<keyword evidence="2 3" id="KW-0786">Thiamine pyrophosphate</keyword>
<keyword evidence="7" id="KW-0614">Plasmid</keyword>
<dbReference type="PROSITE" id="PS00187">
    <property type="entry name" value="TPP_ENZYMES"/>
    <property type="match status" value="1"/>
</dbReference>
<evidence type="ECO:0000313" key="7">
    <source>
        <dbReference type="EMBL" id="UFW92059.1"/>
    </source>
</evidence>
<dbReference type="EMBL" id="CP088102">
    <property type="protein sequence ID" value="UFW92059.1"/>
    <property type="molecule type" value="Genomic_DNA"/>
</dbReference>
<feature type="domain" description="Thiamine pyrophosphate enzyme N-terminal TPP-binding" evidence="6">
    <location>
        <begin position="4"/>
        <end position="116"/>
    </location>
</feature>
<evidence type="ECO:0000313" key="8">
    <source>
        <dbReference type="Proteomes" id="UP001430990"/>
    </source>
</evidence>